<dbReference type="EMBL" id="LOPW02000010">
    <property type="protein sequence ID" value="POG55515.1"/>
    <property type="molecule type" value="Genomic_DNA"/>
</dbReference>
<dbReference type="GO" id="GO:0016020">
    <property type="term" value="C:membrane"/>
    <property type="evidence" value="ECO:0007669"/>
    <property type="project" value="UniProtKB-SubCell"/>
</dbReference>
<dbReference type="CDD" id="cd06442">
    <property type="entry name" value="DPM1_like"/>
    <property type="match status" value="1"/>
</dbReference>
<feature type="transmembrane region" description="Helical" evidence="8">
    <location>
        <begin position="357"/>
        <end position="374"/>
    </location>
</feature>
<evidence type="ECO:0000313" key="12">
    <source>
        <dbReference type="Proteomes" id="UP000053621"/>
    </source>
</evidence>
<dbReference type="Pfam" id="PF04138">
    <property type="entry name" value="GtrA_DPMS_TM"/>
    <property type="match status" value="1"/>
</dbReference>
<keyword evidence="3" id="KW-0328">Glycosyltransferase</keyword>
<gene>
    <name evidence="11" type="ORF">AUR65_008875</name>
</gene>
<dbReference type="SUPFAM" id="SSF53448">
    <property type="entry name" value="Nucleotide-diphospho-sugar transferases"/>
    <property type="match status" value="1"/>
</dbReference>
<keyword evidence="7 8" id="KW-0472">Membrane</keyword>
<feature type="transmembrane region" description="Helical" evidence="8">
    <location>
        <begin position="295"/>
        <end position="316"/>
    </location>
</feature>
<evidence type="ECO:0000313" key="11">
    <source>
        <dbReference type="EMBL" id="POG55515.1"/>
    </source>
</evidence>
<comment type="similarity">
    <text evidence="2">Belongs to the glycosyltransferase 2 family.</text>
</comment>
<feature type="domain" description="Glycosyltransferase 2-like" evidence="9">
    <location>
        <begin position="19"/>
        <end position="188"/>
    </location>
</feature>
<protein>
    <submittedName>
        <fullName evidence="11">Glycosyltransferase family 2 protein</fullName>
    </submittedName>
</protein>
<evidence type="ECO:0000256" key="2">
    <source>
        <dbReference type="ARBA" id="ARBA00006739"/>
    </source>
</evidence>
<accession>A0A2P4NQT1</accession>
<keyword evidence="4" id="KW-0808">Transferase</keyword>
<dbReference type="Pfam" id="PF00535">
    <property type="entry name" value="Glycos_transf_2"/>
    <property type="match status" value="1"/>
</dbReference>
<dbReference type="Gene3D" id="3.90.550.10">
    <property type="entry name" value="Spore Coat Polysaccharide Biosynthesis Protein SpsA, Chain A"/>
    <property type="match status" value="1"/>
</dbReference>
<dbReference type="GO" id="GO:0035269">
    <property type="term" value="P:protein O-linked glycosylation via mannose"/>
    <property type="evidence" value="ECO:0007669"/>
    <property type="project" value="TreeGrafter"/>
</dbReference>
<dbReference type="Proteomes" id="UP000053621">
    <property type="component" value="Unassembled WGS sequence"/>
</dbReference>
<feature type="transmembrane region" description="Helical" evidence="8">
    <location>
        <begin position="267"/>
        <end position="289"/>
    </location>
</feature>
<evidence type="ECO:0000256" key="1">
    <source>
        <dbReference type="ARBA" id="ARBA00004141"/>
    </source>
</evidence>
<dbReference type="InterPro" id="IPR007267">
    <property type="entry name" value="GtrA_DPMS_TM"/>
</dbReference>
<feature type="domain" description="GtrA/DPMS transmembrane" evidence="10">
    <location>
        <begin position="267"/>
        <end position="380"/>
    </location>
</feature>
<evidence type="ECO:0000256" key="3">
    <source>
        <dbReference type="ARBA" id="ARBA00022676"/>
    </source>
</evidence>
<evidence type="ECO:0000259" key="10">
    <source>
        <dbReference type="Pfam" id="PF04138"/>
    </source>
</evidence>
<evidence type="ECO:0000256" key="4">
    <source>
        <dbReference type="ARBA" id="ARBA00022679"/>
    </source>
</evidence>
<keyword evidence="5 8" id="KW-0812">Transmembrane</keyword>
<keyword evidence="12" id="KW-1185">Reference proteome</keyword>
<dbReference type="InterPro" id="IPR039528">
    <property type="entry name" value="DPM1-like"/>
</dbReference>
<proteinExistence type="inferred from homology"/>
<evidence type="ECO:0000256" key="7">
    <source>
        <dbReference type="ARBA" id="ARBA00023136"/>
    </source>
</evidence>
<evidence type="ECO:0000259" key="9">
    <source>
        <dbReference type="Pfam" id="PF00535"/>
    </source>
</evidence>
<dbReference type="PANTHER" id="PTHR43398">
    <property type="entry name" value="DOLICHOL-PHOSPHATE MANNOSYLTRANSFERASE SUBUNIT 1"/>
    <property type="match status" value="1"/>
</dbReference>
<feature type="transmembrane region" description="Helical" evidence="8">
    <location>
        <begin position="328"/>
        <end position="351"/>
    </location>
</feature>
<dbReference type="InterPro" id="IPR001173">
    <property type="entry name" value="Glyco_trans_2-like"/>
</dbReference>
<dbReference type="GO" id="GO:0006488">
    <property type="term" value="P:dolichol-linked oligosaccharide biosynthetic process"/>
    <property type="evidence" value="ECO:0007669"/>
    <property type="project" value="TreeGrafter"/>
</dbReference>
<reference evidence="11" key="1">
    <citation type="submission" date="2017-08" db="EMBL/GenBank/DDBJ databases">
        <title>Haloferax marisrubri sp. nov., isolated from the Discovery deep brine-seawater interface in the Red Sea.</title>
        <authorList>
            <person name="Zhang G."/>
            <person name="Stingl U."/>
        </authorList>
    </citation>
    <scope>NUCLEOTIDE SEQUENCE [LARGE SCALE GENOMIC DNA]</scope>
    <source>
        <strain evidence="11">SB3</strain>
    </source>
</reference>
<comment type="caution">
    <text evidence="11">The sequence shown here is derived from an EMBL/GenBank/DDBJ whole genome shotgun (WGS) entry which is preliminary data.</text>
</comment>
<evidence type="ECO:0000256" key="6">
    <source>
        <dbReference type="ARBA" id="ARBA00022989"/>
    </source>
</evidence>
<evidence type="ECO:0000256" key="8">
    <source>
        <dbReference type="SAM" id="Phobius"/>
    </source>
</evidence>
<dbReference type="AlphaFoldDB" id="A0A2P4NQT1"/>
<dbReference type="GO" id="GO:0004582">
    <property type="term" value="F:dolichyl-phosphate beta-D-mannosyltransferase activity"/>
    <property type="evidence" value="ECO:0007669"/>
    <property type="project" value="InterPro"/>
</dbReference>
<organism evidence="11 12">
    <name type="scientific">Haloferax marisrubri</name>
    <dbReference type="NCBI Taxonomy" id="1544719"/>
    <lineage>
        <taxon>Archaea</taxon>
        <taxon>Methanobacteriati</taxon>
        <taxon>Methanobacteriota</taxon>
        <taxon>Stenosarchaea group</taxon>
        <taxon>Halobacteria</taxon>
        <taxon>Halobacteriales</taxon>
        <taxon>Haloferacaceae</taxon>
        <taxon>Haloferax</taxon>
    </lineage>
</organism>
<dbReference type="PANTHER" id="PTHR43398:SF1">
    <property type="entry name" value="DOLICHOL-PHOSPHATE MANNOSYLTRANSFERASE SUBUNIT 1"/>
    <property type="match status" value="1"/>
</dbReference>
<comment type="subcellular location">
    <subcellularLocation>
        <location evidence="1">Membrane</location>
        <topology evidence="1">Multi-pass membrane protein</topology>
    </subcellularLocation>
</comment>
<sequence>MTANSFRQRTHGRRQHGVSVVVPTYNERDNISHLLGRCLKTASDSQLALEILVVDDDSEDYTWLYPTRLFGNDRRVRVIRRQTADRGLAQSVVDGFDNAHHDYIAVIDGDCQHPPEKLTELVDALEAGADISIGSRHVRGGHIENWPLWRKLVSKGATMCTAVALPETRGISDPLSGFFAVRQDVIRDLELDPQGYKILLEVLAKGNYDADRVAEVPYVFSERERGDSKLTAREYQNFLEHLGQLSLVSRGVSDRIDPKRAVRCAEFGLVGATGSLVNMLVFAVCTAVLSAHFLVAGTVAFMTAVHWNFALNYILTYDRPAGSTVRQYLGFHSVSLAGFLVYTATLAAFVVVNTPALLANLFAILAGAGINFLGSDTRVFRSPSDTEQRPNNSHTAEVVE</sequence>
<dbReference type="GO" id="GO:0000271">
    <property type="term" value="P:polysaccharide biosynthetic process"/>
    <property type="evidence" value="ECO:0007669"/>
    <property type="project" value="InterPro"/>
</dbReference>
<dbReference type="GO" id="GO:0006506">
    <property type="term" value="P:GPI anchor biosynthetic process"/>
    <property type="evidence" value="ECO:0007669"/>
    <property type="project" value="TreeGrafter"/>
</dbReference>
<keyword evidence="6 8" id="KW-1133">Transmembrane helix</keyword>
<evidence type="ECO:0000256" key="5">
    <source>
        <dbReference type="ARBA" id="ARBA00022692"/>
    </source>
</evidence>
<dbReference type="InterPro" id="IPR029044">
    <property type="entry name" value="Nucleotide-diphossugar_trans"/>
</dbReference>
<name>A0A2P4NQT1_9EURY</name>